<feature type="coiled-coil region" evidence="1">
    <location>
        <begin position="225"/>
        <end position="283"/>
    </location>
</feature>
<sequence>MSLDRAQLQAQDILHNIKQKGTDAVRATTELIYTAEAQLKNATLQDLVNRGKVAAWGALGLLDDAAQTTPSRDVLYQHRLRGVHRTRRIVEQIDKEFTGLVADTAALGVRFGKLCTLLNSFRNCCDVHILLSVEEEQELALKEAANGGFVDVDLESEARSLEKSLAERHDDQRIEEFQAKMKRMIAELRETVDTNCKGICHATLADLDRTHHHVVHTVTQAETAADLQRHKVDSAKKAVKKLRDEINAFPDGTRNKSLRVMQLEQTEANLANKVDENNSLQQECQHSVLEGRSKLHFSLEQCSMSTWSMYNIFFSQMTNFFDEASKESSTVSKAFASLKNMQGVSKRITEEKRQRLANAEGQRPPTPPPPSAPRASVEQQQQQSSLLDMVEEQSSSVGTSATAPPADSTVKSRLAASDDDFESFMTQRHGSMSNENASPHSHATQQRSTTTTTTSPQQHTDVWNDLFS</sequence>
<reference evidence="4" key="1">
    <citation type="submission" date="2015-09" db="EMBL/GenBank/DDBJ databases">
        <authorList>
            <consortium name="Pathogen Informatics"/>
        </authorList>
    </citation>
    <scope>NUCLEOTIDE SEQUENCE [LARGE SCALE GENOMIC DNA]</scope>
    <source>
        <strain evidence="4">Lake Konstanz</strain>
    </source>
</reference>
<evidence type="ECO:0000256" key="2">
    <source>
        <dbReference type="SAM" id="MobiDB-lite"/>
    </source>
</evidence>
<proteinExistence type="predicted"/>
<dbReference type="VEuPathDB" id="TriTrypDB:BSAL_48280"/>
<feature type="compositionally biased region" description="Low complexity" evidence="2">
    <location>
        <begin position="440"/>
        <end position="460"/>
    </location>
</feature>
<accession>A0A0S4K0W0</accession>
<evidence type="ECO:0000313" key="3">
    <source>
        <dbReference type="EMBL" id="CUG94459.1"/>
    </source>
</evidence>
<feature type="region of interest" description="Disordered" evidence="2">
    <location>
        <begin position="354"/>
        <end position="468"/>
    </location>
</feature>
<protein>
    <submittedName>
        <fullName evidence="3">Uncharacterized protein</fullName>
    </submittedName>
</protein>
<dbReference type="Proteomes" id="UP000051952">
    <property type="component" value="Unassembled WGS sequence"/>
</dbReference>
<feature type="compositionally biased region" description="Polar residues" evidence="2">
    <location>
        <begin position="424"/>
        <end position="439"/>
    </location>
</feature>
<dbReference type="AlphaFoldDB" id="A0A0S4K0W0"/>
<evidence type="ECO:0000313" key="4">
    <source>
        <dbReference type="Proteomes" id="UP000051952"/>
    </source>
</evidence>
<organism evidence="3 4">
    <name type="scientific">Bodo saltans</name>
    <name type="common">Flagellated protozoan</name>
    <dbReference type="NCBI Taxonomy" id="75058"/>
    <lineage>
        <taxon>Eukaryota</taxon>
        <taxon>Discoba</taxon>
        <taxon>Euglenozoa</taxon>
        <taxon>Kinetoplastea</taxon>
        <taxon>Metakinetoplastina</taxon>
        <taxon>Eubodonida</taxon>
        <taxon>Bodonidae</taxon>
        <taxon>Bodo</taxon>
    </lineage>
</organism>
<gene>
    <name evidence="3" type="ORF">BSAL_48280</name>
</gene>
<evidence type="ECO:0000256" key="1">
    <source>
        <dbReference type="SAM" id="Coils"/>
    </source>
</evidence>
<keyword evidence="1" id="KW-0175">Coiled coil</keyword>
<keyword evidence="4" id="KW-1185">Reference proteome</keyword>
<name>A0A0S4K0W0_BODSA</name>
<feature type="compositionally biased region" description="Polar residues" evidence="2">
    <location>
        <begin position="392"/>
        <end position="402"/>
    </location>
</feature>
<dbReference type="EMBL" id="CYKH01002251">
    <property type="protein sequence ID" value="CUG94459.1"/>
    <property type="molecule type" value="Genomic_DNA"/>
</dbReference>
<feature type="compositionally biased region" description="Low complexity" evidence="2">
    <location>
        <begin position="373"/>
        <end position="387"/>
    </location>
</feature>